<dbReference type="PROSITE" id="PS51729">
    <property type="entry name" value="GNAT_YJDJ"/>
    <property type="match status" value="1"/>
</dbReference>
<reference evidence="3 4" key="1">
    <citation type="journal article" date="2018" name="J. Microbiol.">
        <title>Baekduia soli gen. nov., sp. nov., a novel bacterium isolated from the soil of Baekdu Mountain and proposal of a novel family name, Baekduiaceae fam. nov.</title>
        <authorList>
            <person name="An D.S."/>
            <person name="Siddiqi M.Z."/>
            <person name="Kim K.H."/>
            <person name="Yu H.S."/>
            <person name="Im W.T."/>
        </authorList>
    </citation>
    <scope>NUCLEOTIDE SEQUENCE [LARGE SCALE GENOMIC DNA]</scope>
    <source>
        <strain evidence="3 4">BR7-21</strain>
    </source>
</reference>
<dbReference type="SUPFAM" id="SSF55729">
    <property type="entry name" value="Acyl-CoA N-acyltransferases (Nat)"/>
    <property type="match status" value="1"/>
</dbReference>
<dbReference type="EMBL" id="CP042430">
    <property type="protein sequence ID" value="QEC47361.1"/>
    <property type="molecule type" value="Genomic_DNA"/>
</dbReference>
<feature type="domain" description="N-acetyltransferase" evidence="1">
    <location>
        <begin position="1"/>
        <end position="101"/>
    </location>
</feature>
<dbReference type="InterPro" id="IPR000182">
    <property type="entry name" value="GNAT_dom"/>
</dbReference>
<keyword evidence="4" id="KW-1185">Reference proteome</keyword>
<dbReference type="InterPro" id="IPR031165">
    <property type="entry name" value="GNAT_YJDJ"/>
</dbReference>
<dbReference type="Pfam" id="PF14542">
    <property type="entry name" value="Acetyltransf_CG"/>
    <property type="match status" value="1"/>
</dbReference>
<name>A0A5B8U348_9ACTN</name>
<feature type="domain" description="N-acetyltransferase" evidence="2">
    <location>
        <begin position="6"/>
        <end position="92"/>
    </location>
</feature>
<dbReference type="PANTHER" id="PTHR31435">
    <property type="entry name" value="PROTEIN NATD1"/>
    <property type="match status" value="1"/>
</dbReference>
<dbReference type="GO" id="GO:0016747">
    <property type="term" value="F:acyltransferase activity, transferring groups other than amino-acyl groups"/>
    <property type="evidence" value="ECO:0007669"/>
    <property type="project" value="InterPro"/>
</dbReference>
<dbReference type="KEGG" id="bsol:FSW04_07035"/>
<evidence type="ECO:0000313" key="3">
    <source>
        <dbReference type="EMBL" id="QEC47361.1"/>
    </source>
</evidence>
<sequence>MDPAVRDNPGSQRYEITADGAVAGFAQYRLRPGLIAFIHTEVDEAMTGRGLGRTLIASALQDARARSLAVLPFCPFVSAYLQRHPDDQDLVPEAYRNDFGL</sequence>
<dbReference type="AlphaFoldDB" id="A0A5B8U348"/>
<proteinExistence type="predicted"/>
<dbReference type="PANTHER" id="PTHR31435:SF10">
    <property type="entry name" value="BSR4717 PROTEIN"/>
    <property type="match status" value="1"/>
</dbReference>
<gene>
    <name evidence="3" type="ORF">FSW04_07035</name>
</gene>
<dbReference type="CDD" id="cd04301">
    <property type="entry name" value="NAT_SF"/>
    <property type="match status" value="1"/>
</dbReference>
<protein>
    <submittedName>
        <fullName evidence="3">N-acetyltransferase</fullName>
    </submittedName>
</protein>
<dbReference type="Gene3D" id="3.40.630.30">
    <property type="match status" value="1"/>
</dbReference>
<evidence type="ECO:0000259" key="2">
    <source>
        <dbReference type="PROSITE" id="PS51729"/>
    </source>
</evidence>
<dbReference type="OrthoDB" id="5405911at2"/>
<evidence type="ECO:0000313" key="4">
    <source>
        <dbReference type="Proteomes" id="UP000321805"/>
    </source>
</evidence>
<dbReference type="InterPro" id="IPR045057">
    <property type="entry name" value="Gcn5-rel_NAT"/>
</dbReference>
<accession>A0A5B8U348</accession>
<dbReference type="InterPro" id="IPR016181">
    <property type="entry name" value="Acyl_CoA_acyltransferase"/>
</dbReference>
<dbReference type="Proteomes" id="UP000321805">
    <property type="component" value="Chromosome"/>
</dbReference>
<keyword evidence="3" id="KW-0808">Transferase</keyword>
<dbReference type="RefSeq" id="WP_146917730.1">
    <property type="nucleotide sequence ID" value="NZ_CP042430.1"/>
</dbReference>
<evidence type="ECO:0000259" key="1">
    <source>
        <dbReference type="PROSITE" id="PS51186"/>
    </source>
</evidence>
<dbReference type="PROSITE" id="PS51186">
    <property type="entry name" value="GNAT"/>
    <property type="match status" value="1"/>
</dbReference>
<organism evidence="3 4">
    <name type="scientific">Baekduia soli</name>
    <dbReference type="NCBI Taxonomy" id="496014"/>
    <lineage>
        <taxon>Bacteria</taxon>
        <taxon>Bacillati</taxon>
        <taxon>Actinomycetota</taxon>
        <taxon>Thermoleophilia</taxon>
        <taxon>Solirubrobacterales</taxon>
        <taxon>Baekduiaceae</taxon>
        <taxon>Baekduia</taxon>
    </lineage>
</organism>